<dbReference type="Gene3D" id="2.60.120.230">
    <property type="match status" value="1"/>
</dbReference>
<dbReference type="PROSITE" id="PS50836">
    <property type="entry name" value="DOMON"/>
    <property type="match status" value="1"/>
</dbReference>
<dbReference type="PANTHER" id="PTHR10157">
    <property type="entry name" value="DOPAMINE BETA HYDROXYLASE RELATED"/>
    <property type="match status" value="1"/>
</dbReference>
<dbReference type="InterPro" id="IPR000945">
    <property type="entry name" value="DBH-like"/>
</dbReference>
<evidence type="ECO:0000256" key="2">
    <source>
        <dbReference type="ARBA" id="ARBA00023157"/>
    </source>
</evidence>
<comment type="similarity">
    <text evidence="1">Belongs to the copper type II ascorbate-dependent monooxygenase family.</text>
</comment>
<dbReference type="Proteomes" id="UP001054902">
    <property type="component" value="Unassembled WGS sequence"/>
</dbReference>
<dbReference type="InterPro" id="IPR024548">
    <property type="entry name" value="Cu2_monoox_C"/>
</dbReference>
<dbReference type="Pfam" id="PF01082">
    <property type="entry name" value="Cu2_monooxygen"/>
    <property type="match status" value="1"/>
</dbReference>
<proteinExistence type="inferred from homology"/>
<dbReference type="GO" id="GO:0004500">
    <property type="term" value="F:dopamine beta-monooxygenase activity"/>
    <property type="evidence" value="ECO:0007669"/>
    <property type="project" value="InterPro"/>
</dbReference>
<sequence>MNVISKYNCKKILLDRDDGAATEKAAGVEIYWTIQDSTNEIELALAVYFSRNPMHNKDKWISFGLSEMGGMIGADMFLFVAGTTVVIDCHGVEYGFPIADKCGQDWKYINSTFHQDDHGSSGWLIVEVKRSLVGNDLNEDLSFVDDSNQIIPPMKVIAAWGDVNGSGELVSHQQEISSNNKIQTTIRPHGIQNRVKGDIRFFDCEYSLSNSQSNQLEYIDLVPDESFIIPTEVTTYKNFCFTLDQFPELKDHEEVYIVKFEQVIDGNNEDIVHHIDLHGTDNEILGSDKRLCRAYMNMIHPWEAGASRVFELPSDVGIPMGRLESAYKGFRVEIHYHNPLLSSRRNDRSGVRVYFTRKKVKYFADLLMVGDPSLALIGKRTVPWSDDIEKSARHSYYCPKDCFTKEKLTKDFTKDYITVFKEVFHMHSSGKRMVSMQFNELDDVVRVSGVNHFDFRQGAGCSSQSHIPFKISQGDSFVVSCYYNKRGVVFGSGSDQEMCQTFLWYYPRSAKLRCGNFDAEVREANKSGLEYLPYNISVGCETKYRLDKINSEKEFDRLVAPSENACQFVPKEYDAVSGSYPFQNTSIFDSWSTLLSSSLLSEEGVEAKEDSSLIERDDEKELSPCTLCKYGKRPSLLEKTIKGHEDWTCDEMDAFIPIMFEKDQASLVFIDPNQLPSCEQFQNYFGQMCGCSSNEINPYNFRLAKLASGIFSFSVLLFISLRKKYYTSSRENSLESIELKSLGNNNAYQDSEE</sequence>
<protein>
    <recommendedName>
        <fullName evidence="4">DOMON domain-containing protein</fullName>
    </recommendedName>
</protein>
<accession>A0AAD3CP11</accession>
<organism evidence="5 6">
    <name type="scientific">Chaetoceros tenuissimus</name>
    <dbReference type="NCBI Taxonomy" id="426638"/>
    <lineage>
        <taxon>Eukaryota</taxon>
        <taxon>Sar</taxon>
        <taxon>Stramenopiles</taxon>
        <taxon>Ochrophyta</taxon>
        <taxon>Bacillariophyta</taxon>
        <taxon>Coscinodiscophyceae</taxon>
        <taxon>Chaetocerotophycidae</taxon>
        <taxon>Chaetocerotales</taxon>
        <taxon>Chaetocerotaceae</taxon>
        <taxon>Chaetoceros</taxon>
    </lineage>
</organism>
<dbReference type="InterPro" id="IPR014784">
    <property type="entry name" value="Cu2_ascorb_mOase-like_C"/>
</dbReference>
<dbReference type="EMBL" id="BLLK01000036">
    <property type="protein sequence ID" value="GFH49228.1"/>
    <property type="molecule type" value="Genomic_DNA"/>
</dbReference>
<dbReference type="Pfam" id="PF03712">
    <property type="entry name" value="Cu2_monoox_C"/>
    <property type="match status" value="1"/>
</dbReference>
<dbReference type="InterPro" id="IPR008977">
    <property type="entry name" value="PHM/PNGase_F_dom_sf"/>
</dbReference>
<dbReference type="InterPro" id="IPR005018">
    <property type="entry name" value="DOMON_domain"/>
</dbReference>
<keyword evidence="3" id="KW-0325">Glycoprotein</keyword>
<evidence type="ECO:0000256" key="3">
    <source>
        <dbReference type="ARBA" id="ARBA00023180"/>
    </source>
</evidence>
<dbReference type="InterPro" id="IPR000323">
    <property type="entry name" value="Cu2_ascorb_mOase_N"/>
</dbReference>
<dbReference type="PANTHER" id="PTHR10157:SF23">
    <property type="entry name" value="MOXD1 HOMOLOG 1"/>
    <property type="match status" value="1"/>
</dbReference>
<dbReference type="AlphaFoldDB" id="A0AAD3CP11"/>
<dbReference type="InterPro" id="IPR036939">
    <property type="entry name" value="Cu2_ascorb_mOase_N_sf"/>
</dbReference>
<dbReference type="InterPro" id="IPR045266">
    <property type="entry name" value="DOH_DOMON"/>
</dbReference>
<dbReference type="Gene3D" id="2.60.120.310">
    <property type="entry name" value="Copper type II, ascorbate-dependent monooxygenase, N-terminal domain"/>
    <property type="match status" value="1"/>
</dbReference>
<evidence type="ECO:0000259" key="4">
    <source>
        <dbReference type="PROSITE" id="PS50836"/>
    </source>
</evidence>
<keyword evidence="2" id="KW-1015">Disulfide bond</keyword>
<dbReference type="CDD" id="cd09631">
    <property type="entry name" value="DOMON_DOH"/>
    <property type="match status" value="1"/>
</dbReference>
<comment type="caution">
    <text evidence="5">The sequence shown here is derived from an EMBL/GenBank/DDBJ whole genome shotgun (WGS) entry which is preliminary data.</text>
</comment>
<name>A0AAD3CP11_9STRA</name>
<evidence type="ECO:0000313" key="6">
    <source>
        <dbReference type="Proteomes" id="UP001054902"/>
    </source>
</evidence>
<reference evidence="5 6" key="1">
    <citation type="journal article" date="2021" name="Sci. Rep.">
        <title>The genome of the diatom Chaetoceros tenuissimus carries an ancient integrated fragment of an extant virus.</title>
        <authorList>
            <person name="Hongo Y."/>
            <person name="Kimura K."/>
            <person name="Takaki Y."/>
            <person name="Yoshida Y."/>
            <person name="Baba S."/>
            <person name="Kobayashi G."/>
            <person name="Nagasaki K."/>
            <person name="Hano T."/>
            <person name="Tomaru Y."/>
        </authorList>
    </citation>
    <scope>NUCLEOTIDE SEQUENCE [LARGE SCALE GENOMIC DNA]</scope>
    <source>
        <strain evidence="5 6">NIES-3715</strain>
    </source>
</reference>
<dbReference type="GO" id="GO:0005507">
    <property type="term" value="F:copper ion binding"/>
    <property type="evidence" value="ECO:0007669"/>
    <property type="project" value="InterPro"/>
</dbReference>
<gene>
    <name evidence="5" type="ORF">CTEN210_05704</name>
</gene>
<dbReference type="SUPFAM" id="SSF49742">
    <property type="entry name" value="PHM/PNGase F"/>
    <property type="match status" value="2"/>
</dbReference>
<feature type="domain" description="DOMON" evidence="4">
    <location>
        <begin position="26"/>
        <end position="161"/>
    </location>
</feature>
<keyword evidence="6" id="KW-1185">Reference proteome</keyword>
<evidence type="ECO:0000256" key="1">
    <source>
        <dbReference type="ARBA" id="ARBA00010676"/>
    </source>
</evidence>
<evidence type="ECO:0000313" key="5">
    <source>
        <dbReference type="EMBL" id="GFH49228.1"/>
    </source>
</evidence>